<dbReference type="Gene3D" id="2.30.29.30">
    <property type="entry name" value="Pleckstrin-homology domain (PH domain)/Phosphotyrosine-binding domain (PTB)"/>
    <property type="match status" value="1"/>
</dbReference>
<dbReference type="OrthoDB" id="185175at2759"/>
<dbReference type="InterPro" id="IPR050729">
    <property type="entry name" value="Rho-GAP"/>
</dbReference>
<dbReference type="GO" id="GO:0005938">
    <property type="term" value="C:cell cortex"/>
    <property type="evidence" value="ECO:0007669"/>
    <property type="project" value="UniProtKB-ARBA"/>
</dbReference>
<feature type="compositionally biased region" description="Basic and acidic residues" evidence="2">
    <location>
        <begin position="209"/>
        <end position="229"/>
    </location>
</feature>
<feature type="domain" description="Rho-GAP" evidence="4">
    <location>
        <begin position="771"/>
        <end position="959"/>
    </location>
</feature>
<dbReference type="EMBL" id="MU005960">
    <property type="protein sequence ID" value="KAF2863602.1"/>
    <property type="molecule type" value="Genomic_DNA"/>
</dbReference>
<feature type="compositionally biased region" description="Pro residues" evidence="2">
    <location>
        <begin position="283"/>
        <end position="298"/>
    </location>
</feature>
<dbReference type="SUPFAM" id="SSF50729">
    <property type="entry name" value="PH domain-like"/>
    <property type="match status" value="1"/>
</dbReference>
<dbReference type="PROSITE" id="PS50238">
    <property type="entry name" value="RHOGAP"/>
    <property type="match status" value="1"/>
</dbReference>
<feature type="compositionally biased region" description="Low complexity" evidence="2">
    <location>
        <begin position="23"/>
        <end position="45"/>
    </location>
</feature>
<dbReference type="Pfam" id="PF00169">
    <property type="entry name" value="PH"/>
    <property type="match status" value="1"/>
</dbReference>
<feature type="region of interest" description="Disordered" evidence="2">
    <location>
        <begin position="119"/>
        <end position="350"/>
    </location>
</feature>
<accession>A0A6A7C8N5</accession>
<dbReference type="PANTHER" id="PTHR23176">
    <property type="entry name" value="RHO/RAC/CDC GTPASE-ACTIVATING PROTEIN"/>
    <property type="match status" value="1"/>
</dbReference>
<protein>
    <submittedName>
        <fullName evidence="5">RhoGAP-domain-containing protein</fullName>
    </submittedName>
</protein>
<dbReference type="InterPro" id="IPR008936">
    <property type="entry name" value="Rho_GTPase_activation_prot"/>
</dbReference>
<proteinExistence type="predicted"/>
<feature type="region of interest" description="Disordered" evidence="2">
    <location>
        <begin position="1"/>
        <end position="45"/>
    </location>
</feature>
<feature type="region of interest" description="Disordered" evidence="2">
    <location>
        <begin position="1026"/>
        <end position="1048"/>
    </location>
</feature>
<organism evidence="5 6">
    <name type="scientific">Piedraia hortae CBS 480.64</name>
    <dbReference type="NCBI Taxonomy" id="1314780"/>
    <lineage>
        <taxon>Eukaryota</taxon>
        <taxon>Fungi</taxon>
        <taxon>Dikarya</taxon>
        <taxon>Ascomycota</taxon>
        <taxon>Pezizomycotina</taxon>
        <taxon>Dothideomycetes</taxon>
        <taxon>Dothideomycetidae</taxon>
        <taxon>Capnodiales</taxon>
        <taxon>Piedraiaceae</taxon>
        <taxon>Piedraia</taxon>
    </lineage>
</organism>
<evidence type="ECO:0000313" key="5">
    <source>
        <dbReference type="EMBL" id="KAF2863602.1"/>
    </source>
</evidence>
<feature type="domain" description="PH" evidence="3">
    <location>
        <begin position="517"/>
        <end position="627"/>
    </location>
</feature>
<dbReference type="SMART" id="SM00324">
    <property type="entry name" value="RhoGAP"/>
    <property type="match status" value="1"/>
</dbReference>
<dbReference type="InterPro" id="IPR001849">
    <property type="entry name" value="PH_domain"/>
</dbReference>
<evidence type="ECO:0000256" key="1">
    <source>
        <dbReference type="ARBA" id="ARBA00022468"/>
    </source>
</evidence>
<evidence type="ECO:0000259" key="3">
    <source>
        <dbReference type="PROSITE" id="PS50003"/>
    </source>
</evidence>
<feature type="region of interest" description="Disordered" evidence="2">
    <location>
        <begin position="742"/>
        <end position="764"/>
    </location>
</feature>
<feature type="region of interest" description="Disordered" evidence="2">
    <location>
        <begin position="630"/>
        <end position="709"/>
    </location>
</feature>
<feature type="compositionally biased region" description="Polar residues" evidence="2">
    <location>
        <begin position="700"/>
        <end position="709"/>
    </location>
</feature>
<reference evidence="5" key="1">
    <citation type="journal article" date="2020" name="Stud. Mycol.">
        <title>101 Dothideomycetes genomes: a test case for predicting lifestyles and emergence of pathogens.</title>
        <authorList>
            <person name="Haridas S."/>
            <person name="Albert R."/>
            <person name="Binder M."/>
            <person name="Bloem J."/>
            <person name="Labutti K."/>
            <person name="Salamov A."/>
            <person name="Andreopoulos B."/>
            <person name="Baker S."/>
            <person name="Barry K."/>
            <person name="Bills G."/>
            <person name="Bluhm B."/>
            <person name="Cannon C."/>
            <person name="Castanera R."/>
            <person name="Culley D."/>
            <person name="Daum C."/>
            <person name="Ezra D."/>
            <person name="Gonzalez J."/>
            <person name="Henrissat B."/>
            <person name="Kuo A."/>
            <person name="Liang C."/>
            <person name="Lipzen A."/>
            <person name="Lutzoni F."/>
            <person name="Magnuson J."/>
            <person name="Mondo S."/>
            <person name="Nolan M."/>
            <person name="Ohm R."/>
            <person name="Pangilinan J."/>
            <person name="Park H.-J."/>
            <person name="Ramirez L."/>
            <person name="Alfaro M."/>
            <person name="Sun H."/>
            <person name="Tritt A."/>
            <person name="Yoshinaga Y."/>
            <person name="Zwiers L.-H."/>
            <person name="Turgeon B."/>
            <person name="Goodwin S."/>
            <person name="Spatafora J."/>
            <person name="Crous P."/>
            <person name="Grigoriev I."/>
        </authorList>
    </citation>
    <scope>NUCLEOTIDE SEQUENCE</scope>
    <source>
        <strain evidence="5">CBS 480.64</strain>
    </source>
</reference>
<dbReference type="GO" id="GO:0007165">
    <property type="term" value="P:signal transduction"/>
    <property type="evidence" value="ECO:0007669"/>
    <property type="project" value="InterPro"/>
</dbReference>
<keyword evidence="1" id="KW-0343">GTPase activation</keyword>
<dbReference type="Proteomes" id="UP000799421">
    <property type="component" value="Unassembled WGS sequence"/>
</dbReference>
<dbReference type="FunFam" id="2.30.29.30:FF:000452">
    <property type="entry name" value="Rho GTPase activator (Bem3)"/>
    <property type="match status" value="1"/>
</dbReference>
<dbReference type="Pfam" id="PF00620">
    <property type="entry name" value="RhoGAP"/>
    <property type="match status" value="1"/>
</dbReference>
<dbReference type="Gene3D" id="1.10.555.10">
    <property type="entry name" value="Rho GTPase activation protein"/>
    <property type="match status" value="1"/>
</dbReference>
<evidence type="ECO:0000259" key="4">
    <source>
        <dbReference type="PROSITE" id="PS50238"/>
    </source>
</evidence>
<feature type="compositionally biased region" description="Polar residues" evidence="2">
    <location>
        <begin position="744"/>
        <end position="759"/>
    </location>
</feature>
<dbReference type="InterPro" id="IPR000198">
    <property type="entry name" value="RhoGAP_dom"/>
</dbReference>
<dbReference type="InterPro" id="IPR011993">
    <property type="entry name" value="PH-like_dom_sf"/>
</dbReference>
<feature type="compositionally biased region" description="Pro residues" evidence="2">
    <location>
        <begin position="235"/>
        <end position="250"/>
    </location>
</feature>
<feature type="region of interest" description="Disordered" evidence="2">
    <location>
        <begin position="963"/>
        <end position="1014"/>
    </location>
</feature>
<dbReference type="SUPFAM" id="SSF48350">
    <property type="entry name" value="GTPase activation domain, GAP"/>
    <property type="match status" value="1"/>
</dbReference>
<dbReference type="PROSITE" id="PS50003">
    <property type="entry name" value="PH_DOMAIN"/>
    <property type="match status" value="1"/>
</dbReference>
<name>A0A6A7C8N5_9PEZI</name>
<dbReference type="AlphaFoldDB" id="A0A6A7C8N5"/>
<dbReference type="PANTHER" id="PTHR23176:SF129">
    <property type="entry name" value="RHO GTPASE ACTIVATING PROTEIN AT 16F, ISOFORM E-RELATED"/>
    <property type="match status" value="1"/>
</dbReference>
<dbReference type="SMART" id="SM00233">
    <property type="entry name" value="PH"/>
    <property type="match status" value="1"/>
</dbReference>
<sequence>MAMGDAPRHLLPSPMSDVGEGPARTTSTHSAVSSASGAARPLPDASTPDPAAFIAAAGSADAAVQKLLVERNQAASHNAQLWRLMEKQRAMILGLNRDLEAALRDKERYRQRLKQSIANASANAQPPDSHNPLSPGPSPSPDPANAAIAPFPADLIAPPISPPESGSKAVRKGPPAPLQLSVPPKEGEPSDEEHDPSSAEMAQRGRRRTREDDKREPDGASNPPDERSEQSTAPSQPPSLPLPVQPPPSSLEPAALLRHRAKSDVAGVQRCKTAPSVLSPGLPLSPRPVDKPPNSPKPRAPHKAVTALPGLPQSPRAARAPFPPLAPSTLRRTDVSPNPSGDSESKMSADEGSIYRGLASEQFPDLLLAPNALPSVEIKMSSPRMKPSRQSMVLSKQAEDGLVFTLGVYARSDGRQLWRVEKSVAALAQLDAQVKAACNFKERLPEKALFSGHAPTRIDLRRAAVDRYLDRMLDSLQSDSAARVVCKFLSTDAIGADVPVCGRDADSRPDSPAPRPRLQHEGYLTKRGKNFGGWKARYFVLEGPNLRYYDAPGGAPLGIIRLTKAQIGKQQAPYNGQQEEEDNEFRHAFLVLEPKRKDSSSLVRHVLCAESDEERDAWVEALLQCVVEAEEEPRNQRNLAPVRQEPPSKSPRLQKSLNDLQLPAPPHPDAMRTTNYVDTVPGDAPVHRSAGSPSPPPPETMTQISSPQKGQVIANASDWGVKQSTPQGLSKDKKRSMFAALRGRSSSDLAPGGSPTSPSVERMGSRTLFGAPLADAVSMAQPGDVTTDLPVVVYRCIEFLTIMNATSEEGIFRLSGSNNVIKALRERFNAEGDINLVADAHHYDIHAVASLLKLYLRELPASILTRELHMDFLACLEMSESDKMETMKALIDRLPRPNRALLQILSVFLLSIVNNAEVNKMNVRNVGIVFAPTLNVPAPLISAFVENQEALFGPNDVLFSPSSKNSSISGASGGSGGSSRRGVVSPAPPPETLRPSPAHSAIPTNTAMPSRETKSTWRESGMFFLNGSHQARGKSHLSKLNPGGGGNC</sequence>
<evidence type="ECO:0000313" key="6">
    <source>
        <dbReference type="Proteomes" id="UP000799421"/>
    </source>
</evidence>
<dbReference type="GO" id="GO:0005096">
    <property type="term" value="F:GTPase activator activity"/>
    <property type="evidence" value="ECO:0007669"/>
    <property type="project" value="UniProtKB-KW"/>
</dbReference>
<gene>
    <name evidence="5" type="ORF">K470DRAFT_274469</name>
</gene>
<evidence type="ECO:0000256" key="2">
    <source>
        <dbReference type="SAM" id="MobiDB-lite"/>
    </source>
</evidence>
<keyword evidence="6" id="KW-1185">Reference proteome</keyword>
<feature type="compositionally biased region" description="Polar residues" evidence="2">
    <location>
        <begin position="119"/>
        <end position="128"/>
    </location>
</feature>